<evidence type="ECO:0008006" key="4">
    <source>
        <dbReference type="Google" id="ProtNLM"/>
    </source>
</evidence>
<dbReference type="Proteomes" id="UP000588068">
    <property type="component" value="Unassembled WGS sequence"/>
</dbReference>
<comment type="caution">
    <text evidence="2">The sequence shown here is derived from an EMBL/GenBank/DDBJ whole genome shotgun (WGS) entry which is preliminary data.</text>
</comment>
<feature type="signal peptide" evidence="1">
    <location>
        <begin position="1"/>
        <end position="22"/>
    </location>
</feature>
<keyword evidence="3" id="KW-1185">Reference proteome</keyword>
<evidence type="ECO:0000313" key="3">
    <source>
        <dbReference type="Proteomes" id="UP000588068"/>
    </source>
</evidence>
<proteinExistence type="predicted"/>
<name>A0A841HWG3_9GAMM</name>
<gene>
    <name evidence="2" type="ORF">HNQ60_005016</name>
</gene>
<sequence>MTRIGIVLSACFALLFAATSRAESFDEACASLPSLPLATVSTLPITIDNTIRGGDIHRMTVETTGAASLGKRATVGTTFATRTWEASYGLSMLHDPVSGRVCYRPAINVTVGYEPLQISVAHPFEAGSCAFDAIVEHEREHVNIYSQFLSSASHSIEAELRQRIAGNVRYAPSLDAANAQMRQLLRSQVHEIVRSEMAKGQPQHDEFDSIDESLRLLNACNGEIRRGLSREVLALK</sequence>
<accession>A0A841HWG3</accession>
<evidence type="ECO:0000256" key="1">
    <source>
        <dbReference type="SAM" id="SignalP"/>
    </source>
</evidence>
<evidence type="ECO:0000313" key="2">
    <source>
        <dbReference type="EMBL" id="MBB6096125.1"/>
    </source>
</evidence>
<dbReference type="RefSeq" id="WP_184335496.1">
    <property type="nucleotide sequence ID" value="NZ_JACHHZ010000006.1"/>
</dbReference>
<feature type="chain" id="PRO_5032284078" description="DUF922 domain-containing protein" evidence="1">
    <location>
        <begin position="23"/>
        <end position="236"/>
    </location>
</feature>
<protein>
    <recommendedName>
        <fullName evidence="4">DUF922 domain-containing protein</fullName>
    </recommendedName>
</protein>
<keyword evidence="1" id="KW-0732">Signal</keyword>
<dbReference type="AlphaFoldDB" id="A0A841HWG3"/>
<reference evidence="2 3" key="1">
    <citation type="submission" date="2020-08" db="EMBL/GenBank/DDBJ databases">
        <title>Genomic Encyclopedia of Type Strains, Phase IV (KMG-IV): sequencing the most valuable type-strain genomes for metagenomic binning, comparative biology and taxonomic classification.</title>
        <authorList>
            <person name="Goeker M."/>
        </authorList>
    </citation>
    <scope>NUCLEOTIDE SEQUENCE [LARGE SCALE GENOMIC DNA]</scope>
    <source>
        <strain evidence="2 3">DSM 26723</strain>
    </source>
</reference>
<organism evidence="2 3">
    <name type="scientific">Povalibacter uvarum</name>
    <dbReference type="NCBI Taxonomy" id="732238"/>
    <lineage>
        <taxon>Bacteria</taxon>
        <taxon>Pseudomonadati</taxon>
        <taxon>Pseudomonadota</taxon>
        <taxon>Gammaproteobacteria</taxon>
        <taxon>Steroidobacterales</taxon>
        <taxon>Steroidobacteraceae</taxon>
        <taxon>Povalibacter</taxon>
    </lineage>
</organism>
<dbReference type="EMBL" id="JACHHZ010000006">
    <property type="protein sequence ID" value="MBB6096125.1"/>
    <property type="molecule type" value="Genomic_DNA"/>
</dbReference>